<dbReference type="Gene3D" id="1.10.10.10">
    <property type="entry name" value="Winged helix-like DNA-binding domain superfamily/Winged helix DNA-binding domain"/>
    <property type="match status" value="1"/>
</dbReference>
<keyword evidence="2" id="KW-1185">Reference proteome</keyword>
<dbReference type="RefSeq" id="WP_311652530.1">
    <property type="nucleotide sequence ID" value="NZ_JAVRIB010000006.1"/>
</dbReference>
<name>A0ABU3BZI9_9GAMM</name>
<dbReference type="Pfam" id="PF11625">
    <property type="entry name" value="DUF3253"/>
    <property type="match status" value="1"/>
</dbReference>
<organism evidence="1 2">
    <name type="scientific">Spectribacter hydrogenoxidans</name>
    <dbReference type="NCBI Taxonomy" id="3075608"/>
    <lineage>
        <taxon>Bacteria</taxon>
        <taxon>Pseudomonadati</taxon>
        <taxon>Pseudomonadota</taxon>
        <taxon>Gammaproteobacteria</taxon>
        <taxon>Salinisphaerales</taxon>
        <taxon>Salinisphaeraceae</taxon>
        <taxon>Spectribacter</taxon>
    </lineage>
</organism>
<reference evidence="1 2" key="1">
    <citation type="submission" date="2023-09" db="EMBL/GenBank/DDBJ databases">
        <authorList>
            <person name="Rey-Velasco X."/>
        </authorList>
    </citation>
    <scope>NUCLEOTIDE SEQUENCE [LARGE SCALE GENOMIC DNA]</scope>
    <source>
        <strain evidence="1 2">W335</strain>
    </source>
</reference>
<sequence length="87" mass="9417">MSRLEDADPIIAAIRRLTGSRGPDRTCCPSEVARRVAADDWRSAMSAVRAAAVTLACRGEIDICRGGLTLDPEAPLRGPIRLRRRGC</sequence>
<proteinExistence type="predicted"/>
<dbReference type="InterPro" id="IPR036390">
    <property type="entry name" value="WH_DNA-bd_sf"/>
</dbReference>
<dbReference type="InterPro" id="IPR021660">
    <property type="entry name" value="DUF3253"/>
</dbReference>
<evidence type="ECO:0000313" key="2">
    <source>
        <dbReference type="Proteomes" id="UP001251857"/>
    </source>
</evidence>
<comment type="caution">
    <text evidence="1">The sequence shown here is derived from an EMBL/GenBank/DDBJ whole genome shotgun (WGS) entry which is preliminary data.</text>
</comment>
<protein>
    <submittedName>
        <fullName evidence="1">DUF3253 domain-containing protein</fullName>
    </submittedName>
</protein>
<gene>
    <name evidence="1" type="ORF">RM532_07115</name>
</gene>
<dbReference type="SUPFAM" id="SSF46785">
    <property type="entry name" value="Winged helix' DNA-binding domain"/>
    <property type="match status" value="1"/>
</dbReference>
<dbReference type="InterPro" id="IPR036388">
    <property type="entry name" value="WH-like_DNA-bd_sf"/>
</dbReference>
<evidence type="ECO:0000313" key="1">
    <source>
        <dbReference type="EMBL" id="MDT0634724.1"/>
    </source>
</evidence>
<dbReference type="Proteomes" id="UP001251857">
    <property type="component" value="Unassembled WGS sequence"/>
</dbReference>
<accession>A0ABU3BZI9</accession>
<dbReference type="EMBL" id="JAVRIB010000006">
    <property type="protein sequence ID" value="MDT0634724.1"/>
    <property type="molecule type" value="Genomic_DNA"/>
</dbReference>